<evidence type="ECO:0000256" key="7">
    <source>
        <dbReference type="ARBA" id="ARBA00023170"/>
    </source>
</evidence>
<proteinExistence type="predicted"/>
<dbReference type="GO" id="GO:0019722">
    <property type="term" value="P:calcium-mediated signaling"/>
    <property type="evidence" value="ECO:0007669"/>
    <property type="project" value="TreeGrafter"/>
</dbReference>
<organism evidence="11 12">
    <name type="scientific">Denticeps clupeoides</name>
    <name type="common">denticle herring</name>
    <dbReference type="NCBI Taxonomy" id="299321"/>
    <lineage>
        <taxon>Eukaryota</taxon>
        <taxon>Metazoa</taxon>
        <taxon>Chordata</taxon>
        <taxon>Craniata</taxon>
        <taxon>Vertebrata</taxon>
        <taxon>Euteleostomi</taxon>
        <taxon>Actinopterygii</taxon>
        <taxon>Neopterygii</taxon>
        <taxon>Teleostei</taxon>
        <taxon>Clupei</taxon>
        <taxon>Clupeiformes</taxon>
        <taxon>Denticipitoidei</taxon>
        <taxon>Denticipitidae</taxon>
        <taxon>Denticeps</taxon>
    </lineage>
</organism>
<evidence type="ECO:0000256" key="2">
    <source>
        <dbReference type="ARBA" id="ARBA00022475"/>
    </source>
</evidence>
<dbReference type="PRINTS" id="PR00657">
    <property type="entry name" value="CCCHEMOKINER"/>
</dbReference>
<dbReference type="Ensembl" id="ENSDCDT00010067574.1">
    <property type="protein sequence ID" value="ENSDCDP00010056912.1"/>
    <property type="gene ID" value="ENSDCDG00010032344.1"/>
</dbReference>
<feature type="transmembrane region" description="Helical" evidence="9">
    <location>
        <begin position="138"/>
        <end position="162"/>
    </location>
</feature>
<evidence type="ECO:0000313" key="12">
    <source>
        <dbReference type="Proteomes" id="UP000694580"/>
    </source>
</evidence>
<protein>
    <recommendedName>
        <fullName evidence="10">G-protein coupled receptors family 1 profile domain-containing protein</fullName>
    </recommendedName>
</protein>
<sequence length="343" mass="39716">MDVFEEYTLDGDSNYSDYYDNQESLENFGLCHKKHLRKFGKIFLPVFYFVVCILSVVTNVGMIVIFLKNSHLRRPLAVGMVISDLLFSLTLPFWAVYAHEEWIFGQFACKTVTLVYTTTLYSGIFFTACMNLHRYLDVVCLLSFLRMGVKLNVMCAVVWVLALLASTPHVTFVEVQHFQGQQICTFHLKHEHSFHWKIFMRLEMNIAGFLVPLLVMLFCSVRMANMVKKTGKRSDVFIVEFAFVGLFFVLWFPYNIVLFLHALQELHIISDCSFSNTLDLAVQLTESFAFTHAFLHPFLYGLMNRGIWKCLKIRHRKDRSEFKTGTSSHAPCLENDVELTAVN</sequence>
<feature type="transmembrane region" description="Helical" evidence="9">
    <location>
        <begin position="206"/>
        <end position="224"/>
    </location>
</feature>
<keyword evidence="4 9" id="KW-1133">Transmembrane helix</keyword>
<gene>
    <name evidence="11" type="primary">LOC114786697</name>
</gene>
<evidence type="ECO:0000256" key="8">
    <source>
        <dbReference type="ARBA" id="ARBA00023224"/>
    </source>
</evidence>
<evidence type="ECO:0000256" key="4">
    <source>
        <dbReference type="ARBA" id="ARBA00022989"/>
    </source>
</evidence>
<dbReference type="InterPro" id="IPR017452">
    <property type="entry name" value="GPCR_Rhodpsn_7TM"/>
</dbReference>
<feature type="transmembrane region" description="Helical" evidence="9">
    <location>
        <begin position="236"/>
        <end position="260"/>
    </location>
</feature>
<evidence type="ECO:0000256" key="1">
    <source>
        <dbReference type="ARBA" id="ARBA00004651"/>
    </source>
</evidence>
<keyword evidence="2" id="KW-1003">Cell membrane</keyword>
<keyword evidence="8" id="KW-0807">Transducer</keyword>
<evidence type="ECO:0000256" key="9">
    <source>
        <dbReference type="SAM" id="Phobius"/>
    </source>
</evidence>
<dbReference type="GO" id="GO:0060326">
    <property type="term" value="P:cell chemotaxis"/>
    <property type="evidence" value="ECO:0007669"/>
    <property type="project" value="TreeGrafter"/>
</dbReference>
<name>A0AAY4EH12_9TELE</name>
<dbReference type="PANTHER" id="PTHR10489">
    <property type="entry name" value="CELL ADHESION MOLECULE"/>
    <property type="match status" value="1"/>
</dbReference>
<reference evidence="11" key="3">
    <citation type="submission" date="2025-09" db="UniProtKB">
        <authorList>
            <consortium name="Ensembl"/>
        </authorList>
    </citation>
    <scope>IDENTIFICATION</scope>
</reference>
<keyword evidence="6 9" id="KW-0472">Membrane</keyword>
<dbReference type="GO" id="GO:0006954">
    <property type="term" value="P:inflammatory response"/>
    <property type="evidence" value="ECO:0007669"/>
    <property type="project" value="InterPro"/>
</dbReference>
<accession>A0AAY4EH12</accession>
<dbReference type="GO" id="GO:0009897">
    <property type="term" value="C:external side of plasma membrane"/>
    <property type="evidence" value="ECO:0007669"/>
    <property type="project" value="TreeGrafter"/>
</dbReference>
<dbReference type="PRINTS" id="PR00237">
    <property type="entry name" value="GPCRRHODOPSN"/>
</dbReference>
<dbReference type="GeneTree" id="ENSGT01110000267168"/>
<reference evidence="11 12" key="1">
    <citation type="submission" date="2020-06" db="EMBL/GenBank/DDBJ databases">
        <authorList>
            <consortium name="Wellcome Sanger Institute Data Sharing"/>
        </authorList>
    </citation>
    <scope>NUCLEOTIDE SEQUENCE [LARGE SCALE GENOMIC DNA]</scope>
</reference>
<dbReference type="Proteomes" id="UP000694580">
    <property type="component" value="Chromosome 3"/>
</dbReference>
<dbReference type="PRINTS" id="PR01109">
    <property type="entry name" value="CHEMOKINER4"/>
</dbReference>
<comment type="subcellular location">
    <subcellularLocation>
        <location evidence="1">Cell membrane</location>
        <topology evidence="1">Multi-pass membrane protein</topology>
    </subcellularLocation>
</comment>
<evidence type="ECO:0000256" key="6">
    <source>
        <dbReference type="ARBA" id="ARBA00023136"/>
    </source>
</evidence>
<dbReference type="Gene3D" id="1.20.1070.10">
    <property type="entry name" value="Rhodopsin 7-helix transmembrane proteins"/>
    <property type="match status" value="1"/>
</dbReference>
<evidence type="ECO:0000256" key="3">
    <source>
        <dbReference type="ARBA" id="ARBA00022692"/>
    </source>
</evidence>
<keyword evidence="5" id="KW-0297">G-protein coupled receptor</keyword>
<keyword evidence="3 9" id="KW-0812">Transmembrane</keyword>
<reference evidence="11" key="2">
    <citation type="submission" date="2025-08" db="UniProtKB">
        <authorList>
            <consortium name="Ensembl"/>
        </authorList>
    </citation>
    <scope>IDENTIFICATION</scope>
</reference>
<dbReference type="GO" id="GO:0007204">
    <property type="term" value="P:positive regulation of cytosolic calcium ion concentration"/>
    <property type="evidence" value="ECO:0007669"/>
    <property type="project" value="TreeGrafter"/>
</dbReference>
<dbReference type="InterPro" id="IPR050119">
    <property type="entry name" value="CCR1-9-like"/>
</dbReference>
<feature type="transmembrane region" description="Helical" evidence="9">
    <location>
        <begin position="280"/>
        <end position="302"/>
    </location>
</feature>
<dbReference type="InterPro" id="IPR000355">
    <property type="entry name" value="Chemokine_rcpt"/>
</dbReference>
<feature type="transmembrane region" description="Helical" evidence="9">
    <location>
        <begin position="42"/>
        <end position="67"/>
    </location>
</feature>
<dbReference type="InterPro" id="IPR002239">
    <property type="entry name" value="Chemokine_CCR4"/>
</dbReference>
<dbReference type="InterPro" id="IPR000276">
    <property type="entry name" value="GPCR_Rhodpsn"/>
</dbReference>
<feature type="domain" description="G-protein coupled receptors family 1 profile" evidence="10">
    <location>
        <begin position="48"/>
        <end position="300"/>
    </location>
</feature>
<dbReference type="SUPFAM" id="SSF81321">
    <property type="entry name" value="Family A G protein-coupled receptor-like"/>
    <property type="match status" value="1"/>
</dbReference>
<feature type="transmembrane region" description="Helical" evidence="9">
    <location>
        <begin position="76"/>
        <end position="97"/>
    </location>
</feature>
<dbReference type="GO" id="GO:0016493">
    <property type="term" value="F:C-C chemokine receptor activity"/>
    <property type="evidence" value="ECO:0007669"/>
    <property type="project" value="InterPro"/>
</dbReference>
<dbReference type="GO" id="GO:0019957">
    <property type="term" value="F:C-C chemokine binding"/>
    <property type="evidence" value="ECO:0007669"/>
    <property type="project" value="TreeGrafter"/>
</dbReference>
<dbReference type="AlphaFoldDB" id="A0AAY4EH12"/>
<keyword evidence="12" id="KW-1185">Reference proteome</keyword>
<evidence type="ECO:0000259" key="10">
    <source>
        <dbReference type="PROSITE" id="PS50262"/>
    </source>
</evidence>
<dbReference type="PROSITE" id="PS50262">
    <property type="entry name" value="G_PROTEIN_RECEP_F1_2"/>
    <property type="match status" value="1"/>
</dbReference>
<keyword evidence="7" id="KW-0675">Receptor</keyword>
<dbReference type="GO" id="GO:0006955">
    <property type="term" value="P:immune response"/>
    <property type="evidence" value="ECO:0007669"/>
    <property type="project" value="InterPro"/>
</dbReference>
<dbReference type="PANTHER" id="PTHR10489:SF942">
    <property type="entry name" value="ATYPICAL CHEMOKINE RECEPTOR 2"/>
    <property type="match status" value="1"/>
</dbReference>
<feature type="transmembrane region" description="Helical" evidence="9">
    <location>
        <begin position="103"/>
        <end position="126"/>
    </location>
</feature>
<dbReference type="Pfam" id="PF00001">
    <property type="entry name" value="7tm_1"/>
    <property type="match status" value="1"/>
</dbReference>
<evidence type="ECO:0000313" key="11">
    <source>
        <dbReference type="Ensembl" id="ENSDCDP00010056912.1"/>
    </source>
</evidence>
<evidence type="ECO:0000256" key="5">
    <source>
        <dbReference type="ARBA" id="ARBA00023040"/>
    </source>
</evidence>